<name>A0AAD8F3I8_BIOPF</name>
<organism evidence="5 6">
    <name type="scientific">Biomphalaria pfeifferi</name>
    <name type="common">Bloodfluke planorb</name>
    <name type="synonym">Freshwater snail</name>
    <dbReference type="NCBI Taxonomy" id="112525"/>
    <lineage>
        <taxon>Eukaryota</taxon>
        <taxon>Metazoa</taxon>
        <taxon>Spiralia</taxon>
        <taxon>Lophotrochozoa</taxon>
        <taxon>Mollusca</taxon>
        <taxon>Gastropoda</taxon>
        <taxon>Heterobranchia</taxon>
        <taxon>Euthyneura</taxon>
        <taxon>Panpulmonata</taxon>
        <taxon>Hygrophila</taxon>
        <taxon>Lymnaeoidea</taxon>
        <taxon>Planorbidae</taxon>
        <taxon>Biomphalaria</taxon>
    </lineage>
</organism>
<dbReference type="Pfam" id="PF04548">
    <property type="entry name" value="AIG1"/>
    <property type="match status" value="1"/>
</dbReference>
<dbReference type="Proteomes" id="UP001233172">
    <property type="component" value="Unassembled WGS sequence"/>
</dbReference>
<keyword evidence="2" id="KW-0547">Nucleotide-binding</keyword>
<dbReference type="GO" id="GO:0005525">
    <property type="term" value="F:GTP binding"/>
    <property type="evidence" value="ECO:0007669"/>
    <property type="project" value="UniProtKB-KW"/>
</dbReference>
<dbReference type="EMBL" id="JASAOG010000119">
    <property type="protein sequence ID" value="KAK0050015.1"/>
    <property type="molecule type" value="Genomic_DNA"/>
</dbReference>
<reference evidence="5" key="1">
    <citation type="journal article" date="2023" name="PLoS Negl. Trop. Dis.">
        <title>A genome sequence for Biomphalaria pfeifferi, the major vector snail for the human-infecting parasite Schistosoma mansoni.</title>
        <authorList>
            <person name="Bu L."/>
            <person name="Lu L."/>
            <person name="Laidemitt M.R."/>
            <person name="Zhang S.M."/>
            <person name="Mutuku M."/>
            <person name="Mkoji G."/>
            <person name="Steinauer M."/>
            <person name="Loker E.S."/>
        </authorList>
    </citation>
    <scope>NUCLEOTIDE SEQUENCE</scope>
    <source>
        <strain evidence="5">KasaAsao</strain>
    </source>
</reference>
<dbReference type="Gene3D" id="3.40.50.300">
    <property type="entry name" value="P-loop containing nucleotide triphosphate hydrolases"/>
    <property type="match status" value="1"/>
</dbReference>
<dbReference type="SUPFAM" id="SSF52540">
    <property type="entry name" value="P-loop containing nucleoside triphosphate hydrolases"/>
    <property type="match status" value="1"/>
</dbReference>
<sequence>MDVTSHNVVSHKYPLLNIDQLVNKNMALFKWSVTILPMSSSQTKAQYGVCDEYLYHVENIEKALDEMRITLNSAKQNEIKKIQEKNIGLIKGFSPVPIDLLLIGKTGSGKSALENSILNRKGFKSNSGISSVTKTVQNETREVNGRIITVFDGPGVGDTEIIAELGPDLVTEALSSAVAENPIGYHAFLIVLRFTLEEKETIDFLKLMLGKNVFRKFGILVLTGGDHFEKGTDFQEWVLLQSGHLADLVKECKNRIILFDNKTQDKEIKERQFSDLLKIIDHLIMENCRYSNEQFELARSIRHEIILESKKPVIVEETMLEANLIMQGIESHQDKNDDTSIMQLKVLLERAKALHENLLANDNRTGLLTDLISLVETAKNTIVIQIEVSEKLIDINKRMEEKELQSQRKYALDVMPLKE</sequence>
<evidence type="ECO:0000256" key="2">
    <source>
        <dbReference type="ARBA" id="ARBA00022741"/>
    </source>
</evidence>
<comment type="caution">
    <text evidence="5">The sequence shown here is derived from an EMBL/GenBank/DDBJ whole genome shotgun (WGS) entry which is preliminary data.</text>
</comment>
<comment type="similarity">
    <text evidence="1">Belongs to the TRAFAC class TrmE-Era-EngA-EngB-Septin-like GTPase superfamily. AIG1/Toc34/Toc159-like paraseptin GTPase family. IAN subfamily.</text>
</comment>
<proteinExistence type="inferred from homology"/>
<dbReference type="InterPro" id="IPR027417">
    <property type="entry name" value="P-loop_NTPase"/>
</dbReference>
<evidence type="ECO:0000313" key="6">
    <source>
        <dbReference type="Proteomes" id="UP001233172"/>
    </source>
</evidence>
<evidence type="ECO:0000256" key="3">
    <source>
        <dbReference type="ARBA" id="ARBA00023134"/>
    </source>
</evidence>
<evidence type="ECO:0000313" key="5">
    <source>
        <dbReference type="EMBL" id="KAK0050015.1"/>
    </source>
</evidence>
<reference evidence="5" key="2">
    <citation type="submission" date="2023-04" db="EMBL/GenBank/DDBJ databases">
        <authorList>
            <person name="Bu L."/>
            <person name="Lu L."/>
            <person name="Laidemitt M.R."/>
            <person name="Zhang S.M."/>
            <person name="Mutuku M."/>
            <person name="Mkoji G."/>
            <person name="Steinauer M."/>
            <person name="Loker E.S."/>
        </authorList>
    </citation>
    <scope>NUCLEOTIDE SEQUENCE</scope>
    <source>
        <strain evidence="5">KasaAsao</strain>
        <tissue evidence="5">Whole Snail</tissue>
    </source>
</reference>
<evidence type="ECO:0000256" key="1">
    <source>
        <dbReference type="ARBA" id="ARBA00008535"/>
    </source>
</evidence>
<gene>
    <name evidence="5" type="ORF">Bpfe_020566</name>
</gene>
<evidence type="ECO:0000259" key="4">
    <source>
        <dbReference type="PROSITE" id="PS51720"/>
    </source>
</evidence>
<accession>A0AAD8F3I8</accession>
<dbReference type="AlphaFoldDB" id="A0AAD8F3I8"/>
<keyword evidence="6" id="KW-1185">Reference proteome</keyword>
<dbReference type="PANTHER" id="PTHR10903:SF184">
    <property type="entry name" value="GTP-BINDING PROTEIN A"/>
    <property type="match status" value="1"/>
</dbReference>
<dbReference type="InterPro" id="IPR006703">
    <property type="entry name" value="G_AIG1"/>
</dbReference>
<dbReference type="PROSITE" id="PS51720">
    <property type="entry name" value="G_AIG1"/>
    <property type="match status" value="1"/>
</dbReference>
<dbReference type="PANTHER" id="PTHR10903">
    <property type="entry name" value="GTPASE, IMAP FAMILY MEMBER-RELATED"/>
    <property type="match status" value="1"/>
</dbReference>
<feature type="domain" description="AIG1-type G" evidence="4">
    <location>
        <begin position="95"/>
        <end position="299"/>
    </location>
</feature>
<keyword evidence="3" id="KW-0342">GTP-binding</keyword>
<protein>
    <submittedName>
        <fullName evidence="5">AIG protein</fullName>
    </submittedName>
</protein>
<dbReference type="InterPro" id="IPR045058">
    <property type="entry name" value="GIMA/IAN/Toc"/>
</dbReference>